<dbReference type="EMBL" id="AP018694">
    <property type="protein sequence ID" value="BBE16921.1"/>
    <property type="molecule type" value="Genomic_DNA"/>
</dbReference>
<dbReference type="InterPro" id="IPR003476">
    <property type="entry name" value="Glyco_hydro_42"/>
</dbReference>
<feature type="active site" description="Nucleophile" evidence="9">
    <location>
        <position position="345"/>
    </location>
</feature>
<evidence type="ECO:0000256" key="10">
    <source>
        <dbReference type="PIRSR" id="PIRSR001084-2"/>
    </source>
</evidence>
<dbReference type="Gene3D" id="3.20.20.80">
    <property type="entry name" value="Glycosidases"/>
    <property type="match status" value="1"/>
</dbReference>
<name>A0A5K7S5U0_9BACT</name>
<dbReference type="InterPro" id="IPR013738">
    <property type="entry name" value="Beta_galactosidase_Trimer"/>
</dbReference>
<evidence type="ECO:0000256" key="1">
    <source>
        <dbReference type="ARBA" id="ARBA00001412"/>
    </source>
</evidence>
<organism evidence="14 15">
    <name type="scientific">Aquipluma nitroreducens</name>
    <dbReference type="NCBI Taxonomy" id="2010828"/>
    <lineage>
        <taxon>Bacteria</taxon>
        <taxon>Pseudomonadati</taxon>
        <taxon>Bacteroidota</taxon>
        <taxon>Bacteroidia</taxon>
        <taxon>Marinilabiliales</taxon>
        <taxon>Prolixibacteraceae</taxon>
        <taxon>Aquipluma</taxon>
    </lineage>
</organism>
<evidence type="ECO:0000313" key="15">
    <source>
        <dbReference type="Proteomes" id="UP001193389"/>
    </source>
</evidence>
<feature type="domain" description="Beta-galactosidase trimerisation" evidence="12">
    <location>
        <begin position="443"/>
        <end position="643"/>
    </location>
</feature>
<dbReference type="Gene3D" id="2.60.40.1180">
    <property type="entry name" value="Golgi alpha-mannosidase II"/>
    <property type="match status" value="1"/>
</dbReference>
<feature type="domain" description="Beta-galactosidase C-terminal" evidence="13">
    <location>
        <begin position="655"/>
        <end position="700"/>
    </location>
</feature>
<comment type="similarity">
    <text evidence="2 8">Belongs to the glycosyl hydrolase 42 family.</text>
</comment>
<dbReference type="CDD" id="cd03143">
    <property type="entry name" value="A4_beta-galactosidase_middle_domain"/>
    <property type="match status" value="1"/>
</dbReference>
<feature type="binding site" evidence="10">
    <location>
        <position position="353"/>
    </location>
    <ligand>
        <name>substrate</name>
    </ligand>
</feature>
<keyword evidence="15" id="KW-1185">Reference proteome</keyword>
<feature type="binding site" evidence="10">
    <location>
        <position position="144"/>
    </location>
    <ligand>
        <name>substrate</name>
    </ligand>
</feature>
<keyword evidence="4" id="KW-0479">Metal-binding</keyword>
<dbReference type="Pfam" id="PF02449">
    <property type="entry name" value="Glyco_hydro_42"/>
    <property type="match status" value="1"/>
</dbReference>
<evidence type="ECO:0000259" key="12">
    <source>
        <dbReference type="Pfam" id="PF08532"/>
    </source>
</evidence>
<reference evidence="14" key="1">
    <citation type="journal article" date="2020" name="Int. J. Syst. Evol. Microbiol.">
        <title>Aquipluma nitroreducens gen. nov. sp. nov., a novel facultatively anaerobic bacterium isolated from a freshwater lake.</title>
        <authorList>
            <person name="Watanabe M."/>
            <person name="Kojima H."/>
            <person name="Fukui M."/>
        </authorList>
    </citation>
    <scope>NUCLEOTIDE SEQUENCE</scope>
    <source>
        <strain evidence="14">MeG22</strain>
    </source>
</reference>
<dbReference type="InterPro" id="IPR029062">
    <property type="entry name" value="Class_I_gatase-like"/>
</dbReference>
<evidence type="ECO:0000256" key="9">
    <source>
        <dbReference type="PIRSR" id="PIRSR001084-1"/>
    </source>
</evidence>
<proteinExistence type="inferred from homology"/>
<evidence type="ECO:0000256" key="7">
    <source>
        <dbReference type="ARBA" id="ARBA00023295"/>
    </source>
</evidence>
<evidence type="ECO:0000259" key="11">
    <source>
        <dbReference type="Pfam" id="PF02449"/>
    </source>
</evidence>
<dbReference type="PANTHER" id="PTHR36447">
    <property type="entry name" value="BETA-GALACTOSIDASE GANA"/>
    <property type="match status" value="1"/>
</dbReference>
<feature type="domain" description="Glycoside hydrolase family 42 N-terminal" evidence="11">
    <location>
        <begin position="48"/>
        <end position="423"/>
    </location>
</feature>
<feature type="active site" description="Proton donor" evidence="9">
    <location>
        <position position="183"/>
    </location>
</feature>
<evidence type="ECO:0000256" key="8">
    <source>
        <dbReference type="PIRNR" id="PIRNR001084"/>
    </source>
</evidence>
<dbReference type="InterPro" id="IPR013739">
    <property type="entry name" value="Beta_galactosidase_C"/>
</dbReference>
<keyword evidence="6" id="KW-0862">Zinc</keyword>
<dbReference type="GO" id="GO:0004565">
    <property type="term" value="F:beta-galactosidase activity"/>
    <property type="evidence" value="ECO:0007669"/>
    <property type="project" value="UniProtKB-EC"/>
</dbReference>
<evidence type="ECO:0000256" key="6">
    <source>
        <dbReference type="ARBA" id="ARBA00022833"/>
    </source>
</evidence>
<dbReference type="InterPro" id="IPR013780">
    <property type="entry name" value="Glyco_hydro_b"/>
</dbReference>
<dbReference type="SUPFAM" id="SSF52317">
    <property type="entry name" value="Class I glutamine amidotransferase-like"/>
    <property type="match status" value="1"/>
</dbReference>
<dbReference type="Pfam" id="PF08532">
    <property type="entry name" value="Glyco_hydro_42M"/>
    <property type="match status" value="1"/>
</dbReference>
<keyword evidence="5 8" id="KW-0378">Hydrolase</keyword>
<dbReference type="PANTHER" id="PTHR36447:SF2">
    <property type="entry name" value="BETA-GALACTOSIDASE YESZ"/>
    <property type="match status" value="1"/>
</dbReference>
<dbReference type="SUPFAM" id="SSF51445">
    <property type="entry name" value="(Trans)glycosidases"/>
    <property type="match status" value="1"/>
</dbReference>
<dbReference type="InterPro" id="IPR018087">
    <property type="entry name" value="Glyco_hydro_5_CS"/>
</dbReference>
<dbReference type="PROSITE" id="PS00659">
    <property type="entry name" value="GLYCOSYL_HYDROL_F5"/>
    <property type="match status" value="1"/>
</dbReference>
<dbReference type="GO" id="GO:0009341">
    <property type="term" value="C:beta-galactosidase complex"/>
    <property type="evidence" value="ECO:0007669"/>
    <property type="project" value="InterPro"/>
</dbReference>
<dbReference type="SUPFAM" id="SSF51011">
    <property type="entry name" value="Glycosyl hydrolase domain"/>
    <property type="match status" value="1"/>
</dbReference>
<dbReference type="InterPro" id="IPR017853">
    <property type="entry name" value="GH"/>
</dbReference>
<accession>A0A5K7S5U0</accession>
<gene>
    <name evidence="14" type="ORF">AQPE_1068</name>
</gene>
<evidence type="ECO:0000256" key="3">
    <source>
        <dbReference type="ARBA" id="ARBA00012756"/>
    </source>
</evidence>
<keyword evidence="7 8" id="KW-0326">Glycosidase</keyword>
<evidence type="ECO:0000259" key="13">
    <source>
        <dbReference type="Pfam" id="PF08533"/>
    </source>
</evidence>
<dbReference type="GO" id="GO:0046872">
    <property type="term" value="F:metal ion binding"/>
    <property type="evidence" value="ECO:0007669"/>
    <property type="project" value="UniProtKB-KW"/>
</dbReference>
<dbReference type="AlphaFoldDB" id="A0A5K7S5U0"/>
<evidence type="ECO:0000313" key="14">
    <source>
        <dbReference type="EMBL" id="BBE16921.1"/>
    </source>
</evidence>
<dbReference type="PIRSF" id="PIRSF001084">
    <property type="entry name" value="B-galactosidase"/>
    <property type="match status" value="1"/>
</dbReference>
<evidence type="ECO:0000256" key="5">
    <source>
        <dbReference type="ARBA" id="ARBA00022801"/>
    </source>
</evidence>
<dbReference type="GO" id="GO:0006012">
    <property type="term" value="P:galactose metabolic process"/>
    <property type="evidence" value="ECO:0007669"/>
    <property type="project" value="InterPro"/>
</dbReference>
<evidence type="ECO:0000256" key="4">
    <source>
        <dbReference type="ARBA" id="ARBA00022723"/>
    </source>
</evidence>
<dbReference type="EC" id="3.2.1.23" evidence="3 8"/>
<dbReference type="Proteomes" id="UP001193389">
    <property type="component" value="Chromosome"/>
</dbReference>
<feature type="binding site" evidence="10">
    <location>
        <position position="182"/>
    </location>
    <ligand>
        <name>substrate</name>
    </ligand>
</feature>
<evidence type="ECO:0000256" key="2">
    <source>
        <dbReference type="ARBA" id="ARBA00005940"/>
    </source>
</evidence>
<dbReference type="KEGG" id="anf:AQPE_1068"/>
<dbReference type="Pfam" id="PF08533">
    <property type="entry name" value="Glyco_hydro_42C"/>
    <property type="match status" value="1"/>
</dbReference>
<comment type="catalytic activity">
    <reaction evidence="1 8">
        <text>Hydrolysis of terminal non-reducing beta-D-galactose residues in beta-D-galactosides.</text>
        <dbReference type="EC" id="3.2.1.23"/>
    </reaction>
</comment>
<dbReference type="Gene3D" id="3.40.50.880">
    <property type="match status" value="1"/>
</dbReference>
<protein>
    <recommendedName>
        <fullName evidence="3 8">Beta-galactosidase</fullName>
        <shortName evidence="8">Beta-gal</shortName>
        <ecNumber evidence="3 8">3.2.1.23</ecNumber>
    </recommendedName>
</protein>
<sequence>MIMLMKFVSLPKLLILSIFGLFLSFNLNAQNIGKFFPAKDLTSVGVYYYPEHWDSTQWERDFQNMAKMGFEFTHFAEFAWAELEPEEGKYDFRWLDRSLQLAAKYNLKVVMCTSTATPPVWLVRKHPDVLATNEDGTKMDHGGRQHATFSSNYFRMYSMKMIAELAKRYGNDKRVIGWQVDNEPRRFLDYGVDAPQRFRDWLKEKYKTIDALNQSWGNNFWSGTYSSFDEINIPLHKQWGMNLHGQLDHYRFADAETATFLDEQAREIKKYASKDQWITSNYIPMYDVGYVGQSKELDFVAYTRYMVYGGDLGIGPKGYRVGEYSRIAMANDFFRPLKGAYGVMELQPGQVNWGSINPQPLPGAIHMYLWHVFAGGSKFTCSYRFRAPLYGYEQYHYGMVGPDGVTPTPGGKEFSQFIQEIQTLRKNYDPKAALPKAYEQRKTGILINTDNVQGLNLNKQTTEWNTEGHFLKYYKAVKSFGAPVDFVRDTTNFANYPVLIVPAYEMIDQQMIDKLTAYAEKGGNLVMSCRTGIQDRSGHLWEAKFYQPMWKLFGAEVESYDLLMPQSPDKIKFNNQEFAWTSWGDLLKPFAGTETWGTYEGDFYAGTSAIVFHKLGKGTVTYIGVDSKTGDLEKQVLTKLYKQQGIPVENYPQGIMVEYRDGFGIAMNYSDKVYEMNLPANAKVLIGSKSMKTADVLVWKVQ</sequence>
<dbReference type="InterPro" id="IPR013529">
    <property type="entry name" value="Glyco_hydro_42_N"/>
</dbReference>